<dbReference type="EMBL" id="NCKU01001787">
    <property type="protein sequence ID" value="RWS11261.1"/>
    <property type="molecule type" value="Genomic_DNA"/>
</dbReference>
<dbReference type="InterPro" id="IPR005137">
    <property type="entry name" value="BtpA"/>
</dbReference>
<evidence type="ECO:0000313" key="3">
    <source>
        <dbReference type="Proteomes" id="UP000285301"/>
    </source>
</evidence>
<accession>A0A3S3P3F3</accession>
<dbReference type="STRING" id="1965070.A0A3S3P3F3"/>
<proteinExistence type="inferred from homology"/>
<feature type="non-terminal residue" evidence="2">
    <location>
        <position position="226"/>
    </location>
</feature>
<dbReference type="Proteomes" id="UP000285301">
    <property type="component" value="Unassembled WGS sequence"/>
</dbReference>
<dbReference type="PANTHER" id="PTHR21381:SF3">
    <property type="entry name" value="SGC REGION PROTEIN SGCQ-RELATED"/>
    <property type="match status" value="1"/>
</dbReference>
<dbReference type="PANTHER" id="PTHR21381">
    <property type="entry name" value="ZGC:162297"/>
    <property type="match status" value="1"/>
</dbReference>
<keyword evidence="3" id="KW-1185">Reference proteome</keyword>
<reference evidence="2 3" key="1">
    <citation type="journal article" date="2018" name="Gigascience">
        <title>Genomes of trombidid mites reveal novel predicted allergens and laterally-transferred genes associated with secondary metabolism.</title>
        <authorList>
            <person name="Dong X."/>
            <person name="Chaisiri K."/>
            <person name="Xia D."/>
            <person name="Armstrong S.D."/>
            <person name="Fang Y."/>
            <person name="Donnelly M.J."/>
            <person name="Kadowaki T."/>
            <person name="McGarry J.W."/>
            <person name="Darby A.C."/>
            <person name="Makepeace B.L."/>
        </authorList>
    </citation>
    <scope>NUCLEOTIDE SEQUENCE [LARGE SCALE GENOMIC DNA]</scope>
    <source>
        <strain evidence="2">UoL-WK</strain>
    </source>
</reference>
<gene>
    <name evidence="2" type="ORF">B4U79_02167</name>
</gene>
<comment type="caution">
    <text evidence="2">The sequence shown here is derived from an EMBL/GenBank/DDBJ whole genome shotgun (WGS) entry which is preliminary data.</text>
</comment>
<dbReference type="Pfam" id="PF03437">
    <property type="entry name" value="BtpA"/>
    <property type="match status" value="1"/>
</dbReference>
<comment type="similarity">
    <text evidence="1">Belongs to the BtpA family.</text>
</comment>
<protein>
    <submittedName>
        <fullName evidence="2">Uncharacterized protein</fullName>
    </submittedName>
</protein>
<organism evidence="2 3">
    <name type="scientific">Dinothrombium tinctorium</name>
    <dbReference type="NCBI Taxonomy" id="1965070"/>
    <lineage>
        <taxon>Eukaryota</taxon>
        <taxon>Metazoa</taxon>
        <taxon>Ecdysozoa</taxon>
        <taxon>Arthropoda</taxon>
        <taxon>Chelicerata</taxon>
        <taxon>Arachnida</taxon>
        <taxon>Acari</taxon>
        <taxon>Acariformes</taxon>
        <taxon>Trombidiformes</taxon>
        <taxon>Prostigmata</taxon>
        <taxon>Anystina</taxon>
        <taxon>Parasitengona</taxon>
        <taxon>Trombidioidea</taxon>
        <taxon>Trombidiidae</taxon>
        <taxon>Dinothrombium</taxon>
    </lineage>
</organism>
<sequence>MIHVKSLPRTPRHSLSLQQLIDNACEEAAVYKKHSIDGVIIENMHDLPYVTADKCTPEVVAVMTRVCREVKQVMGDTPCGVQILAAMNKEAIATAFAAGLQFIRCESYVYSHIADEGFMNACSGDLLRYRKAIGAEDILVFADIKKKHCSHAVTNDIDIKQTAEAAKFFLADGVIVTGLKTGHAPNFSDVEQALIIGSYFKKNGVWSNDLDEERMKRLFDKLNSLQ</sequence>
<dbReference type="InterPro" id="IPR011060">
    <property type="entry name" value="RibuloseP-bd_barrel"/>
</dbReference>
<evidence type="ECO:0000256" key="1">
    <source>
        <dbReference type="ARBA" id="ARBA00006007"/>
    </source>
</evidence>
<dbReference type="PIRSF" id="PIRSF005956">
    <property type="entry name" value="BtpA"/>
    <property type="match status" value="1"/>
</dbReference>
<dbReference type="SUPFAM" id="SSF51366">
    <property type="entry name" value="Ribulose-phoshate binding barrel"/>
    <property type="match status" value="1"/>
</dbReference>
<dbReference type="AlphaFoldDB" id="A0A3S3P3F3"/>
<evidence type="ECO:0000313" key="2">
    <source>
        <dbReference type="EMBL" id="RWS11261.1"/>
    </source>
</evidence>
<name>A0A3S3P3F3_9ACAR</name>
<dbReference type="OrthoDB" id="10045006at2759"/>